<dbReference type="STRING" id="1912961.BU204_33545"/>
<dbReference type="SUPFAM" id="SSF48371">
    <property type="entry name" value="ARM repeat"/>
    <property type="match status" value="1"/>
</dbReference>
<dbReference type="AlphaFoldDB" id="A0A1Q8C3J8"/>
<dbReference type="RefSeq" id="WP_075129828.1">
    <property type="nucleotide sequence ID" value="NZ_MSIE01000090.1"/>
</dbReference>
<gene>
    <name evidence="1" type="ORF">BU204_33545</name>
</gene>
<dbReference type="InterPro" id="IPR016024">
    <property type="entry name" value="ARM-type_fold"/>
</dbReference>
<dbReference type="EMBL" id="MSIE01000090">
    <property type="protein sequence ID" value="OLF08929.1"/>
    <property type="molecule type" value="Genomic_DNA"/>
</dbReference>
<keyword evidence="2" id="KW-1185">Reference proteome</keyword>
<comment type="caution">
    <text evidence="1">The sequence shown here is derived from an EMBL/GenBank/DDBJ whole genome shotgun (WGS) entry which is preliminary data.</text>
</comment>
<evidence type="ECO:0000313" key="1">
    <source>
        <dbReference type="EMBL" id="OLF08929.1"/>
    </source>
</evidence>
<protein>
    <recommendedName>
        <fullName evidence="3">HEAT repeat domain-containing protein</fullName>
    </recommendedName>
</protein>
<name>A0A1Q8C3J8_9PSEU</name>
<dbReference type="Proteomes" id="UP000185596">
    <property type="component" value="Unassembled WGS sequence"/>
</dbReference>
<dbReference type="Gene3D" id="1.25.10.10">
    <property type="entry name" value="Leucine-rich Repeat Variant"/>
    <property type="match status" value="1"/>
</dbReference>
<proteinExistence type="predicted"/>
<organism evidence="1 2">
    <name type="scientific">Actinophytocola xanthii</name>
    <dbReference type="NCBI Taxonomy" id="1912961"/>
    <lineage>
        <taxon>Bacteria</taxon>
        <taxon>Bacillati</taxon>
        <taxon>Actinomycetota</taxon>
        <taxon>Actinomycetes</taxon>
        <taxon>Pseudonocardiales</taxon>
        <taxon>Pseudonocardiaceae</taxon>
    </lineage>
</organism>
<reference evidence="1 2" key="1">
    <citation type="submission" date="2016-12" db="EMBL/GenBank/DDBJ databases">
        <title>The draft genome sequence of Actinophytocola sp. 11-183.</title>
        <authorList>
            <person name="Wang W."/>
            <person name="Yuan L."/>
        </authorList>
    </citation>
    <scope>NUCLEOTIDE SEQUENCE [LARGE SCALE GENOMIC DNA]</scope>
    <source>
        <strain evidence="1 2">11-183</strain>
    </source>
</reference>
<evidence type="ECO:0000313" key="2">
    <source>
        <dbReference type="Proteomes" id="UP000185596"/>
    </source>
</evidence>
<dbReference type="OrthoDB" id="3381998at2"/>
<sequence>MSRTFREAMWLMRRHDPQRREDGFNLLRPVAHEHVDELIEAFHAERDDHGLRYWLLELIGEARSDTALPVLAAQLDADDELFRTCAERSLRLLDTKEARRLLYEWNQRASGDHRRANRG</sequence>
<accession>A0A1Q8C3J8</accession>
<evidence type="ECO:0008006" key="3">
    <source>
        <dbReference type="Google" id="ProtNLM"/>
    </source>
</evidence>
<dbReference type="InterPro" id="IPR011989">
    <property type="entry name" value="ARM-like"/>
</dbReference>